<reference evidence="7 8" key="1">
    <citation type="submission" date="2024-01" db="EMBL/GenBank/DDBJ databases">
        <title>The genomes of 5 underutilized Papilionoideae crops provide insights into root nodulation and disease resistanc.</title>
        <authorList>
            <person name="Jiang F."/>
        </authorList>
    </citation>
    <scope>NUCLEOTIDE SEQUENCE [LARGE SCALE GENOMIC DNA]</scope>
    <source>
        <strain evidence="7">JINMINGXINNONG_FW02</strain>
        <tissue evidence="7">Leaves</tissue>
    </source>
</reference>
<feature type="domain" description="TF-B3" evidence="6">
    <location>
        <begin position="19"/>
        <end position="112"/>
    </location>
</feature>
<accession>A0AAN9LEJ0</accession>
<comment type="subcellular location">
    <subcellularLocation>
        <location evidence="1">Nucleus</location>
    </subcellularLocation>
</comment>
<dbReference type="InterPro" id="IPR015300">
    <property type="entry name" value="DNA-bd_pseudobarrel_sf"/>
</dbReference>
<evidence type="ECO:0000259" key="6">
    <source>
        <dbReference type="PROSITE" id="PS50863"/>
    </source>
</evidence>
<dbReference type="PANTHER" id="PTHR31920">
    <property type="entry name" value="B3 DOMAIN-CONTAINING"/>
    <property type="match status" value="1"/>
</dbReference>
<feature type="domain" description="TF-B3" evidence="6">
    <location>
        <begin position="216"/>
        <end position="312"/>
    </location>
</feature>
<dbReference type="GO" id="GO:0003677">
    <property type="term" value="F:DNA binding"/>
    <property type="evidence" value="ECO:0007669"/>
    <property type="project" value="UniProtKB-KW"/>
</dbReference>
<dbReference type="GO" id="GO:0005634">
    <property type="term" value="C:nucleus"/>
    <property type="evidence" value="ECO:0007669"/>
    <property type="project" value="UniProtKB-SubCell"/>
</dbReference>
<evidence type="ECO:0000256" key="2">
    <source>
        <dbReference type="ARBA" id="ARBA00023015"/>
    </source>
</evidence>
<dbReference type="PROSITE" id="PS50863">
    <property type="entry name" value="B3"/>
    <property type="match status" value="2"/>
</dbReference>
<dbReference type="SUPFAM" id="SSF101936">
    <property type="entry name" value="DNA-binding pseudobarrel domain"/>
    <property type="match status" value="2"/>
</dbReference>
<evidence type="ECO:0000313" key="7">
    <source>
        <dbReference type="EMBL" id="KAK7334424.1"/>
    </source>
</evidence>
<keyword evidence="3" id="KW-0238">DNA-binding</keyword>
<dbReference type="InterPro" id="IPR050655">
    <property type="entry name" value="Plant_B3_domain"/>
</dbReference>
<gene>
    <name evidence="7" type="ORF">VNO80_26181</name>
</gene>
<keyword evidence="4" id="KW-0804">Transcription</keyword>
<dbReference type="PANTHER" id="PTHR31920:SF37">
    <property type="entry name" value="B3 DOMAIN-CONTAINING TRANSCRIPTION FACTOR VRN1"/>
    <property type="match status" value="1"/>
</dbReference>
<name>A0AAN9LEJ0_PHACN</name>
<evidence type="ECO:0000256" key="1">
    <source>
        <dbReference type="ARBA" id="ARBA00004123"/>
    </source>
</evidence>
<dbReference type="CDD" id="cd10017">
    <property type="entry name" value="B3_DNA"/>
    <property type="match status" value="2"/>
</dbReference>
<comment type="caution">
    <text evidence="7">The sequence shown here is derived from an EMBL/GenBank/DDBJ whole genome shotgun (WGS) entry which is preliminary data.</text>
</comment>
<dbReference type="Pfam" id="PF02362">
    <property type="entry name" value="B3"/>
    <property type="match status" value="2"/>
</dbReference>
<dbReference type="Gene3D" id="2.40.330.10">
    <property type="entry name" value="DNA-binding pseudobarrel domain"/>
    <property type="match status" value="2"/>
</dbReference>
<evidence type="ECO:0000256" key="3">
    <source>
        <dbReference type="ARBA" id="ARBA00023125"/>
    </source>
</evidence>
<dbReference type="InterPro" id="IPR003340">
    <property type="entry name" value="B3_DNA-bd"/>
</dbReference>
<dbReference type="Proteomes" id="UP001374584">
    <property type="component" value="Unassembled WGS sequence"/>
</dbReference>
<dbReference type="EMBL" id="JAYMYR010000010">
    <property type="protein sequence ID" value="KAK7334424.1"/>
    <property type="molecule type" value="Genomic_DNA"/>
</dbReference>
<dbReference type="AlphaFoldDB" id="A0AAN9LEJ0"/>
<evidence type="ECO:0000313" key="8">
    <source>
        <dbReference type="Proteomes" id="UP001374584"/>
    </source>
</evidence>
<evidence type="ECO:0000256" key="5">
    <source>
        <dbReference type="ARBA" id="ARBA00023242"/>
    </source>
</evidence>
<protein>
    <recommendedName>
        <fullName evidence="6">TF-B3 domain-containing protein</fullName>
    </recommendedName>
</protein>
<keyword evidence="5" id="KW-0539">Nucleus</keyword>
<organism evidence="7 8">
    <name type="scientific">Phaseolus coccineus</name>
    <name type="common">Scarlet runner bean</name>
    <name type="synonym">Phaseolus multiflorus</name>
    <dbReference type="NCBI Taxonomy" id="3886"/>
    <lineage>
        <taxon>Eukaryota</taxon>
        <taxon>Viridiplantae</taxon>
        <taxon>Streptophyta</taxon>
        <taxon>Embryophyta</taxon>
        <taxon>Tracheophyta</taxon>
        <taxon>Spermatophyta</taxon>
        <taxon>Magnoliopsida</taxon>
        <taxon>eudicotyledons</taxon>
        <taxon>Gunneridae</taxon>
        <taxon>Pentapetalae</taxon>
        <taxon>rosids</taxon>
        <taxon>fabids</taxon>
        <taxon>Fabales</taxon>
        <taxon>Fabaceae</taxon>
        <taxon>Papilionoideae</taxon>
        <taxon>50 kb inversion clade</taxon>
        <taxon>NPAAA clade</taxon>
        <taxon>indigoferoid/millettioid clade</taxon>
        <taxon>Phaseoleae</taxon>
        <taxon>Phaseolus</taxon>
    </lineage>
</organism>
<sequence length="319" mass="36420">MEGGRRKYGGGSAERESKHFLKIILPSAIHASQMRIPEEFIKRFGDELSTVATITVPDGRVWKMRLKKCGKDVFFSSNWRGFVNYYSLGYGSHLIFRYIGNSKFRVLIFDITAAEICYPPQTRGTNEPNSENWKRSKFEDQQQHHSYLSKKKELVVGNGVETTDEDYVNLIRPSQTKGRKKKCYYSHGKQLKSGCSENHSSWEITKDVAPASDRLMPKNPFVTCTIKSSRLYVSSEFAGKYLKPGVGMMLQNCNGEQWDVSCSCHSRSRAMIISRGWAKFVRDNDLSEGGLCVLELIKRDPIVLKFTVRGEAQYYDVDV</sequence>
<keyword evidence="8" id="KW-1185">Reference proteome</keyword>
<evidence type="ECO:0000256" key="4">
    <source>
        <dbReference type="ARBA" id="ARBA00023163"/>
    </source>
</evidence>
<dbReference type="SMART" id="SM01019">
    <property type="entry name" value="B3"/>
    <property type="match status" value="2"/>
</dbReference>
<keyword evidence="2" id="KW-0805">Transcription regulation</keyword>
<proteinExistence type="predicted"/>